<dbReference type="CDD" id="cd03316">
    <property type="entry name" value="MR_like"/>
    <property type="match status" value="1"/>
</dbReference>
<organism evidence="5 6">
    <name type="scientific">Paraburkholderia tropica</name>
    <dbReference type="NCBI Taxonomy" id="92647"/>
    <lineage>
        <taxon>Bacteria</taxon>
        <taxon>Pseudomonadati</taxon>
        <taxon>Pseudomonadota</taxon>
        <taxon>Betaproteobacteria</taxon>
        <taxon>Burkholderiales</taxon>
        <taxon>Burkholderiaceae</taxon>
        <taxon>Paraburkholderia</taxon>
    </lineage>
</organism>
<proteinExistence type="predicted"/>
<dbReference type="SUPFAM" id="SSF51604">
    <property type="entry name" value="Enolase C-terminal domain-like"/>
    <property type="match status" value="1"/>
</dbReference>
<dbReference type="SUPFAM" id="SSF54826">
    <property type="entry name" value="Enolase N-terminal domain-like"/>
    <property type="match status" value="1"/>
</dbReference>
<dbReference type="Pfam" id="PF13378">
    <property type="entry name" value="MR_MLE_C"/>
    <property type="match status" value="1"/>
</dbReference>
<feature type="domain" description="Mandelate racemase/muconate lactonizing enzyme C-terminal" evidence="4">
    <location>
        <begin position="151"/>
        <end position="247"/>
    </location>
</feature>
<protein>
    <submittedName>
        <fullName evidence="5">D-galactarolactone cycloisomerase</fullName>
    </submittedName>
</protein>
<dbReference type="Gene3D" id="3.20.20.120">
    <property type="entry name" value="Enolase-like C-terminal domain"/>
    <property type="match status" value="1"/>
</dbReference>
<dbReference type="EMBL" id="FNZM01000012">
    <property type="protein sequence ID" value="SEJ98991.1"/>
    <property type="molecule type" value="Genomic_DNA"/>
</dbReference>
<dbReference type="Gene3D" id="3.30.390.10">
    <property type="entry name" value="Enolase-like, N-terminal domain"/>
    <property type="match status" value="1"/>
</dbReference>
<dbReference type="InterPro" id="IPR029017">
    <property type="entry name" value="Enolase-like_N"/>
</dbReference>
<evidence type="ECO:0000313" key="6">
    <source>
        <dbReference type="Proteomes" id="UP000183529"/>
    </source>
</evidence>
<dbReference type="InterPro" id="IPR018110">
    <property type="entry name" value="Mandel_Rmase/mucon_lact_enz_CS"/>
</dbReference>
<dbReference type="InterPro" id="IPR036849">
    <property type="entry name" value="Enolase-like_C_sf"/>
</dbReference>
<dbReference type="SFLD" id="SFLDS00001">
    <property type="entry name" value="Enolase"/>
    <property type="match status" value="1"/>
</dbReference>
<dbReference type="SFLD" id="SFLDG00179">
    <property type="entry name" value="mandelate_racemase"/>
    <property type="match status" value="1"/>
</dbReference>
<evidence type="ECO:0000259" key="4">
    <source>
        <dbReference type="SMART" id="SM00922"/>
    </source>
</evidence>
<dbReference type="Pfam" id="PF02746">
    <property type="entry name" value="MR_MLE_N"/>
    <property type="match status" value="1"/>
</dbReference>
<dbReference type="GO" id="GO:0000287">
    <property type="term" value="F:magnesium ion binding"/>
    <property type="evidence" value="ECO:0007669"/>
    <property type="project" value="TreeGrafter"/>
</dbReference>
<dbReference type="InterPro" id="IPR029065">
    <property type="entry name" value="Enolase_C-like"/>
</dbReference>
<sequence>MLKIESVDTYVLKTALDKPFAYSQGWVTGRSTTVVRIRTTDGIEGWGETFSVGLQPPEIAATVIESALKPLLLGKNPLDTEVLWNNMYVRTRDFGRKGVVLGAISAVDIALWDICGKVANQPVWQLLGGAFRQRVQCYATGFFRPEGQGQSAAMAAEAKRHESAGFSIMKVKLGFGLNDDIAVMHAIRDTLAPETQLMVDVNHAYSANEAIRLGRALDAMRLRWLEEPVVPEDLAGYRRVRDAIDTPIAGGEAEFSMYGFHDLFAAGAVDIAQPDICLAGGFTALRHINALAQVHGVKVNPHVWGTAVGQYASLHMIAATPDTHYALYADQPLFEYDTSSHPFRTALVTQPLEQRNGWLDVPDRPGLGFELDRAFFDKTAIRIGH</sequence>
<gene>
    <name evidence="5" type="ORF">SAMN05216550_112121</name>
</gene>
<dbReference type="PROSITE" id="PS00908">
    <property type="entry name" value="MR_MLE_1"/>
    <property type="match status" value="1"/>
</dbReference>
<dbReference type="AlphaFoldDB" id="A0AAQ1GIH2"/>
<accession>A0AAQ1GIH2</accession>
<dbReference type="PANTHER" id="PTHR13794:SF58">
    <property type="entry name" value="MITOCHONDRIAL ENOLASE SUPERFAMILY MEMBER 1"/>
    <property type="match status" value="1"/>
</dbReference>
<dbReference type="SMART" id="SM00922">
    <property type="entry name" value="MR_MLE"/>
    <property type="match status" value="1"/>
</dbReference>
<evidence type="ECO:0000256" key="2">
    <source>
        <dbReference type="ARBA" id="ARBA00022723"/>
    </source>
</evidence>
<name>A0AAQ1GIH2_9BURK</name>
<dbReference type="GO" id="GO:0016836">
    <property type="term" value="F:hydro-lyase activity"/>
    <property type="evidence" value="ECO:0007669"/>
    <property type="project" value="TreeGrafter"/>
</dbReference>
<reference evidence="5 6" key="1">
    <citation type="submission" date="2016-10" db="EMBL/GenBank/DDBJ databases">
        <authorList>
            <person name="Varghese N."/>
            <person name="Submissions S."/>
        </authorList>
    </citation>
    <scope>NUCLEOTIDE SEQUENCE [LARGE SCALE GENOMIC DNA]</scope>
    <source>
        <strain evidence="5 6">LMG 22274</strain>
    </source>
</reference>
<evidence type="ECO:0000256" key="1">
    <source>
        <dbReference type="ARBA" id="ARBA00001946"/>
    </source>
</evidence>
<keyword evidence="2" id="KW-0479">Metal-binding</keyword>
<keyword evidence="3" id="KW-0460">Magnesium</keyword>
<dbReference type="Proteomes" id="UP000183529">
    <property type="component" value="Unassembled WGS sequence"/>
</dbReference>
<dbReference type="InterPro" id="IPR013341">
    <property type="entry name" value="Mandelate_racemase_N_dom"/>
</dbReference>
<evidence type="ECO:0000313" key="5">
    <source>
        <dbReference type="EMBL" id="SEJ98991.1"/>
    </source>
</evidence>
<dbReference type="PANTHER" id="PTHR13794">
    <property type="entry name" value="ENOLASE SUPERFAMILY, MANDELATE RACEMASE"/>
    <property type="match status" value="1"/>
</dbReference>
<comment type="cofactor">
    <cofactor evidence="1">
        <name>Mg(2+)</name>
        <dbReference type="ChEBI" id="CHEBI:18420"/>
    </cofactor>
</comment>
<evidence type="ECO:0000256" key="3">
    <source>
        <dbReference type="ARBA" id="ARBA00022842"/>
    </source>
</evidence>
<comment type="caution">
    <text evidence="5">The sequence shown here is derived from an EMBL/GenBank/DDBJ whole genome shotgun (WGS) entry which is preliminary data.</text>
</comment>
<dbReference type="InterPro" id="IPR013342">
    <property type="entry name" value="Mandelate_racemase_C"/>
</dbReference>
<dbReference type="GO" id="GO:0009063">
    <property type="term" value="P:amino acid catabolic process"/>
    <property type="evidence" value="ECO:0007669"/>
    <property type="project" value="InterPro"/>
</dbReference>
<dbReference type="GO" id="GO:0016052">
    <property type="term" value="P:carbohydrate catabolic process"/>
    <property type="evidence" value="ECO:0007669"/>
    <property type="project" value="TreeGrafter"/>
</dbReference>
<dbReference type="RefSeq" id="WP_197520316.1">
    <property type="nucleotide sequence ID" value="NZ_CADFGN010000004.1"/>
</dbReference>
<dbReference type="PROSITE" id="PS00909">
    <property type="entry name" value="MR_MLE_2"/>
    <property type="match status" value="1"/>
</dbReference>
<dbReference type="InterPro" id="IPR046945">
    <property type="entry name" value="RHMD-like"/>
</dbReference>